<accession>A0A368Y4Y0</accession>
<evidence type="ECO:0000256" key="3">
    <source>
        <dbReference type="ARBA" id="ARBA00022729"/>
    </source>
</evidence>
<evidence type="ECO:0000256" key="5">
    <source>
        <dbReference type="ARBA" id="ARBA00022801"/>
    </source>
</evidence>
<dbReference type="SUPFAM" id="SSF54001">
    <property type="entry name" value="Cysteine proteinases"/>
    <property type="match status" value="1"/>
</dbReference>
<dbReference type="InterPro" id="IPR036779">
    <property type="entry name" value="LysM_dom_sf"/>
</dbReference>
<feature type="domain" description="LysM" evidence="9">
    <location>
        <begin position="101"/>
        <end position="144"/>
    </location>
</feature>
<sequence length="361" mass="39254">MANKKVIMSVTLGAAIASAVVGAEETNAASHKVQSGDSLWNIAQKYNTSVQSLIDVNKLRSDIIFPNQVLKTTATSSNSNSSGSNTNKSNNNKNETTSSVSKYKVKSGDTLSGIASKHNISLNNLMKWNNLNTTLIYPGNVLVVQKQNSNNSSSSSNSSSPSNSSDKKKSTSSSTIYTVKSGDTLSQIGANYGVTVSNLKKWNTLSSDRIYIGQKINIGASKKTTSSSNETLEKEKPTGVDYNVSKLIEKATSLEGASYAWGGSTPSGFDCSGYIYHVYKQADKEMVRHSSQGYYDRSYYVNNPKVGDLVFFEGTYKSGISHMGIYLGDNQFIHAGSKGVEIVSLNNSYWKKHFSSYKRFY</sequence>
<evidence type="ECO:0000256" key="1">
    <source>
        <dbReference type="ARBA" id="ARBA00007074"/>
    </source>
</evidence>
<protein>
    <submittedName>
        <fullName evidence="11">Peptidoglycan endopeptidase LytE</fullName>
    </submittedName>
</protein>
<keyword evidence="6" id="KW-0788">Thiol protease</keyword>
<dbReference type="InterPro" id="IPR018392">
    <property type="entry name" value="LysM"/>
</dbReference>
<dbReference type="Pfam" id="PF00877">
    <property type="entry name" value="NLPC_P60"/>
    <property type="match status" value="1"/>
</dbReference>
<keyword evidence="2" id="KW-0645">Protease</keyword>
<comment type="caution">
    <text evidence="11">The sequence shown here is derived from an EMBL/GenBank/DDBJ whole genome shotgun (WGS) entry which is preliminary data.</text>
</comment>
<feature type="signal peptide" evidence="8">
    <location>
        <begin position="1"/>
        <end position="23"/>
    </location>
</feature>
<dbReference type="InterPro" id="IPR000064">
    <property type="entry name" value="NLP_P60_dom"/>
</dbReference>
<dbReference type="CDD" id="cd00118">
    <property type="entry name" value="LysM"/>
    <property type="match status" value="3"/>
</dbReference>
<organism evidence="11 12">
    <name type="scientific">Saliterribacillus persicus</name>
    <dbReference type="NCBI Taxonomy" id="930114"/>
    <lineage>
        <taxon>Bacteria</taxon>
        <taxon>Bacillati</taxon>
        <taxon>Bacillota</taxon>
        <taxon>Bacilli</taxon>
        <taxon>Bacillales</taxon>
        <taxon>Bacillaceae</taxon>
        <taxon>Saliterribacillus</taxon>
    </lineage>
</organism>
<evidence type="ECO:0000256" key="8">
    <source>
        <dbReference type="SAM" id="SignalP"/>
    </source>
</evidence>
<feature type="region of interest" description="Disordered" evidence="7">
    <location>
        <begin position="73"/>
        <end position="102"/>
    </location>
</feature>
<dbReference type="AlphaFoldDB" id="A0A368Y4Y0"/>
<evidence type="ECO:0000259" key="9">
    <source>
        <dbReference type="PROSITE" id="PS51782"/>
    </source>
</evidence>
<name>A0A368Y4Y0_9BACI</name>
<feature type="domain" description="LysM" evidence="9">
    <location>
        <begin position="175"/>
        <end position="218"/>
    </location>
</feature>
<feature type="region of interest" description="Disordered" evidence="7">
    <location>
        <begin position="147"/>
        <end position="172"/>
    </location>
</feature>
<evidence type="ECO:0000259" key="10">
    <source>
        <dbReference type="PROSITE" id="PS51935"/>
    </source>
</evidence>
<dbReference type="PROSITE" id="PS51935">
    <property type="entry name" value="NLPC_P60"/>
    <property type="match status" value="1"/>
</dbReference>
<evidence type="ECO:0000256" key="7">
    <source>
        <dbReference type="SAM" id="MobiDB-lite"/>
    </source>
</evidence>
<dbReference type="SUPFAM" id="SSF54106">
    <property type="entry name" value="LysM domain"/>
    <property type="match status" value="3"/>
</dbReference>
<dbReference type="PANTHER" id="PTHR47053:SF1">
    <property type="entry name" value="MUREIN DD-ENDOPEPTIDASE MEPH-RELATED"/>
    <property type="match status" value="1"/>
</dbReference>
<dbReference type="Pfam" id="PF01476">
    <property type="entry name" value="LysM"/>
    <property type="match status" value="3"/>
</dbReference>
<dbReference type="GO" id="GO:0006508">
    <property type="term" value="P:proteolysis"/>
    <property type="evidence" value="ECO:0007669"/>
    <property type="project" value="UniProtKB-KW"/>
</dbReference>
<dbReference type="SMART" id="SM00257">
    <property type="entry name" value="LysM"/>
    <property type="match status" value="3"/>
</dbReference>
<feature type="compositionally biased region" description="Low complexity" evidence="7">
    <location>
        <begin position="148"/>
        <end position="164"/>
    </location>
</feature>
<dbReference type="PANTHER" id="PTHR47053">
    <property type="entry name" value="MUREIN DD-ENDOPEPTIDASE MEPH-RELATED"/>
    <property type="match status" value="1"/>
</dbReference>
<evidence type="ECO:0000313" key="12">
    <source>
        <dbReference type="Proteomes" id="UP000252585"/>
    </source>
</evidence>
<feature type="chain" id="PRO_5038621986" evidence="8">
    <location>
        <begin position="24"/>
        <end position="361"/>
    </location>
</feature>
<evidence type="ECO:0000256" key="4">
    <source>
        <dbReference type="ARBA" id="ARBA00022737"/>
    </source>
</evidence>
<dbReference type="Gene3D" id="3.10.350.10">
    <property type="entry name" value="LysM domain"/>
    <property type="match status" value="3"/>
</dbReference>
<keyword evidence="12" id="KW-1185">Reference proteome</keyword>
<dbReference type="InterPro" id="IPR051202">
    <property type="entry name" value="Peptidase_C40"/>
</dbReference>
<feature type="domain" description="NlpC/P60" evidence="10">
    <location>
        <begin position="241"/>
        <end position="361"/>
    </location>
</feature>
<gene>
    <name evidence="11" type="ORF">DFR57_104272</name>
</gene>
<dbReference type="Proteomes" id="UP000252585">
    <property type="component" value="Unassembled WGS sequence"/>
</dbReference>
<dbReference type="OrthoDB" id="9813368at2"/>
<dbReference type="EMBL" id="QPJJ01000004">
    <property type="protein sequence ID" value="RCW73274.1"/>
    <property type="molecule type" value="Genomic_DNA"/>
</dbReference>
<evidence type="ECO:0000313" key="11">
    <source>
        <dbReference type="EMBL" id="RCW73274.1"/>
    </source>
</evidence>
<reference evidence="11 12" key="1">
    <citation type="submission" date="2018-07" db="EMBL/GenBank/DDBJ databases">
        <title>Genomic Encyclopedia of Type Strains, Phase IV (KMG-IV): sequencing the most valuable type-strain genomes for metagenomic binning, comparative biology and taxonomic classification.</title>
        <authorList>
            <person name="Goeker M."/>
        </authorList>
    </citation>
    <scope>NUCLEOTIDE SEQUENCE [LARGE SCALE GENOMIC DNA]</scope>
    <source>
        <strain evidence="11 12">DSM 27696</strain>
    </source>
</reference>
<keyword evidence="3 8" id="KW-0732">Signal</keyword>
<dbReference type="GO" id="GO:0008234">
    <property type="term" value="F:cysteine-type peptidase activity"/>
    <property type="evidence" value="ECO:0007669"/>
    <property type="project" value="UniProtKB-KW"/>
</dbReference>
<keyword evidence="5" id="KW-0378">Hydrolase</keyword>
<keyword evidence="4" id="KW-0677">Repeat</keyword>
<dbReference type="PROSITE" id="PS51782">
    <property type="entry name" value="LYSM"/>
    <property type="match status" value="3"/>
</dbReference>
<proteinExistence type="inferred from homology"/>
<dbReference type="RefSeq" id="WP_114352361.1">
    <property type="nucleotide sequence ID" value="NZ_QPJJ01000004.1"/>
</dbReference>
<feature type="domain" description="LysM" evidence="9">
    <location>
        <begin position="29"/>
        <end position="72"/>
    </location>
</feature>
<dbReference type="InterPro" id="IPR038765">
    <property type="entry name" value="Papain-like_cys_pep_sf"/>
</dbReference>
<evidence type="ECO:0000256" key="6">
    <source>
        <dbReference type="ARBA" id="ARBA00022807"/>
    </source>
</evidence>
<evidence type="ECO:0000256" key="2">
    <source>
        <dbReference type="ARBA" id="ARBA00022670"/>
    </source>
</evidence>
<comment type="similarity">
    <text evidence="1">Belongs to the peptidase C40 family.</text>
</comment>
<dbReference type="Gene3D" id="3.90.1720.10">
    <property type="entry name" value="endopeptidase domain like (from Nostoc punctiforme)"/>
    <property type="match status" value="1"/>
</dbReference>